<accession>A0A8S5MYU5</accession>
<proteinExistence type="predicted"/>
<dbReference type="EMBL" id="BK015022">
    <property type="protein sequence ID" value="DAD87581.1"/>
    <property type="molecule type" value="Genomic_DNA"/>
</dbReference>
<reference evidence="2" key="1">
    <citation type="journal article" date="2021" name="Proc. Natl. Acad. Sci. U.S.A.">
        <title>A Catalog of Tens of Thousands of Viruses from Human Metagenomes Reveals Hidden Associations with Chronic Diseases.</title>
        <authorList>
            <person name="Tisza M.J."/>
            <person name="Buck C.B."/>
        </authorList>
    </citation>
    <scope>NUCLEOTIDE SEQUENCE</scope>
    <source>
        <strain evidence="2">CtAUQ2</strain>
    </source>
</reference>
<protein>
    <submittedName>
        <fullName evidence="2">Uncharacterized protein</fullName>
    </submittedName>
</protein>
<evidence type="ECO:0000313" key="2">
    <source>
        <dbReference type="EMBL" id="DAD87581.1"/>
    </source>
</evidence>
<name>A0A8S5MYU5_9CAUD</name>
<evidence type="ECO:0000256" key="1">
    <source>
        <dbReference type="SAM" id="MobiDB-lite"/>
    </source>
</evidence>
<organism evidence="2">
    <name type="scientific">Siphoviridae sp. ctAUQ2</name>
    <dbReference type="NCBI Taxonomy" id="2826182"/>
    <lineage>
        <taxon>Viruses</taxon>
        <taxon>Duplodnaviria</taxon>
        <taxon>Heunggongvirae</taxon>
        <taxon>Uroviricota</taxon>
        <taxon>Caudoviricetes</taxon>
    </lineage>
</organism>
<feature type="region of interest" description="Disordered" evidence="1">
    <location>
        <begin position="1"/>
        <end position="20"/>
    </location>
</feature>
<sequence>MYLCQTRKTAKNKGEHPTTGTDSLYIFRPKFSISFSWKHEKTN</sequence>